<name>A0A4Q7Y7Q5_9ACTN</name>
<dbReference type="PANTHER" id="PTHR42978">
    <property type="entry name" value="QUORUM-QUENCHING LACTONASE YTNP-RELATED-RELATED"/>
    <property type="match status" value="1"/>
</dbReference>
<evidence type="ECO:0000313" key="7">
    <source>
        <dbReference type="EMBL" id="RZU32141.1"/>
    </source>
</evidence>
<evidence type="ECO:0000313" key="8">
    <source>
        <dbReference type="Proteomes" id="UP000292507"/>
    </source>
</evidence>
<keyword evidence="4" id="KW-0862">Zinc</keyword>
<dbReference type="SUPFAM" id="SSF56281">
    <property type="entry name" value="Metallo-hydrolase/oxidoreductase"/>
    <property type="match status" value="1"/>
</dbReference>
<dbReference type="SMART" id="SM00849">
    <property type="entry name" value="Lactamase_B"/>
    <property type="match status" value="1"/>
</dbReference>
<dbReference type="InterPro" id="IPR036866">
    <property type="entry name" value="RibonucZ/Hydroxyglut_hydro"/>
</dbReference>
<accession>A0A4Q7Y7Q5</accession>
<comment type="similarity">
    <text evidence="1">Belongs to the metallo-beta-lactamase superfamily.</text>
</comment>
<dbReference type="Proteomes" id="UP000292507">
    <property type="component" value="Unassembled WGS sequence"/>
</dbReference>
<organism evidence="7 8">
    <name type="scientific">Blastococcus saxobsidens</name>
    <dbReference type="NCBI Taxonomy" id="138336"/>
    <lineage>
        <taxon>Bacteria</taxon>
        <taxon>Bacillati</taxon>
        <taxon>Actinomycetota</taxon>
        <taxon>Actinomycetes</taxon>
        <taxon>Geodermatophilales</taxon>
        <taxon>Geodermatophilaceae</taxon>
        <taxon>Blastococcus</taxon>
    </lineage>
</organism>
<dbReference type="PANTHER" id="PTHR42978:SF6">
    <property type="entry name" value="QUORUM-QUENCHING LACTONASE YTNP-RELATED"/>
    <property type="match status" value="1"/>
</dbReference>
<keyword evidence="8" id="KW-1185">Reference proteome</keyword>
<feature type="domain" description="Metallo-beta-lactamase" evidence="6">
    <location>
        <begin position="65"/>
        <end position="268"/>
    </location>
</feature>
<protein>
    <submittedName>
        <fullName evidence="7">Glyoxylase-like metal-dependent hydrolase (Beta-lactamase superfamily II)</fullName>
    </submittedName>
</protein>
<reference evidence="7 8" key="1">
    <citation type="submission" date="2019-02" db="EMBL/GenBank/DDBJ databases">
        <title>Sequencing the genomes of 1000 actinobacteria strains.</title>
        <authorList>
            <person name="Klenk H.-P."/>
        </authorList>
    </citation>
    <scope>NUCLEOTIDE SEQUENCE [LARGE SCALE GENOMIC DNA]</scope>
    <source>
        <strain evidence="7 8">DSM 44509</strain>
    </source>
</reference>
<dbReference type="GO" id="GO:0046872">
    <property type="term" value="F:metal ion binding"/>
    <property type="evidence" value="ECO:0007669"/>
    <property type="project" value="UniProtKB-KW"/>
</dbReference>
<dbReference type="GO" id="GO:0016787">
    <property type="term" value="F:hydrolase activity"/>
    <property type="evidence" value="ECO:0007669"/>
    <property type="project" value="UniProtKB-KW"/>
</dbReference>
<evidence type="ECO:0000256" key="2">
    <source>
        <dbReference type="ARBA" id="ARBA00022723"/>
    </source>
</evidence>
<keyword evidence="2" id="KW-0479">Metal-binding</keyword>
<dbReference type="InterPro" id="IPR051013">
    <property type="entry name" value="MBL_superfamily_lactonases"/>
</dbReference>
<comment type="caution">
    <text evidence="7">The sequence shown here is derived from an EMBL/GenBank/DDBJ whole genome shotgun (WGS) entry which is preliminary data.</text>
</comment>
<gene>
    <name evidence="7" type="ORF">BKA19_1831</name>
</gene>
<proteinExistence type="inferred from homology"/>
<dbReference type="CDD" id="cd07720">
    <property type="entry name" value="OPHC2-like_MBL-fold"/>
    <property type="match status" value="1"/>
</dbReference>
<keyword evidence="3 7" id="KW-0378">Hydrolase</keyword>
<evidence type="ECO:0000256" key="5">
    <source>
        <dbReference type="SAM" id="MobiDB-lite"/>
    </source>
</evidence>
<dbReference type="Pfam" id="PF00753">
    <property type="entry name" value="Lactamase_B"/>
    <property type="match status" value="1"/>
</dbReference>
<evidence type="ECO:0000256" key="4">
    <source>
        <dbReference type="ARBA" id="ARBA00022833"/>
    </source>
</evidence>
<evidence type="ECO:0000259" key="6">
    <source>
        <dbReference type="SMART" id="SM00849"/>
    </source>
</evidence>
<evidence type="ECO:0000256" key="1">
    <source>
        <dbReference type="ARBA" id="ARBA00007749"/>
    </source>
</evidence>
<evidence type="ECO:0000256" key="3">
    <source>
        <dbReference type="ARBA" id="ARBA00022801"/>
    </source>
</evidence>
<dbReference type="EMBL" id="SHKV01000001">
    <property type="protein sequence ID" value="RZU32141.1"/>
    <property type="molecule type" value="Genomic_DNA"/>
</dbReference>
<dbReference type="AlphaFoldDB" id="A0A4Q7Y7Q5"/>
<dbReference type="InterPro" id="IPR001279">
    <property type="entry name" value="Metallo-B-lactamas"/>
</dbReference>
<sequence length="287" mass="31496">MHHGSRARCPPRVPPRSGAPMQVGEIDVHPIADGTFRAAPGYFGDHVTAHGHEDFFDRHGQAWMPIGCFLVRTGSHVVLVDAGLGPDLHDDGPRRLLVGGQLPTGLRAAGVTPDEVDVVICTHLHLDHCGWLFDLVGRPVFPRADLWFGAADWEHFVLDPRSRMLDHIRHGMRSTDPARIHLVDGDTTVVPGVDVTPTPGHTPGHLSVIVSSGIHRALLLGDAVTCPLQLDEPTWYAMGDVDPQLAARVRERLFRELEGENTYGAGAHFPELRFGRVMAGQMRRWIG</sequence>
<feature type="region of interest" description="Disordered" evidence="5">
    <location>
        <begin position="1"/>
        <end position="22"/>
    </location>
</feature>
<dbReference type="Gene3D" id="3.60.15.10">
    <property type="entry name" value="Ribonuclease Z/Hydroxyacylglutathione hydrolase-like"/>
    <property type="match status" value="1"/>
</dbReference>